<dbReference type="Proteomes" id="UP000050640">
    <property type="component" value="Unplaced"/>
</dbReference>
<feature type="transmembrane region" description="Helical" evidence="1">
    <location>
        <begin position="12"/>
        <end position="34"/>
    </location>
</feature>
<reference evidence="3" key="1">
    <citation type="submission" date="2017-02" db="UniProtKB">
        <authorList>
            <consortium name="WormBaseParasite"/>
        </authorList>
    </citation>
    <scope>IDENTIFICATION</scope>
</reference>
<name>A0A0R3RVS3_9BILA</name>
<keyword evidence="2" id="KW-1185">Reference proteome</keyword>
<accession>A0A0R3RVS3</accession>
<evidence type="ECO:0000313" key="3">
    <source>
        <dbReference type="WBParaSite" id="EEL_0000622301-mRNA-1"/>
    </source>
</evidence>
<dbReference type="AlphaFoldDB" id="A0A0R3RVS3"/>
<keyword evidence="1" id="KW-0812">Transmembrane</keyword>
<evidence type="ECO:0000256" key="1">
    <source>
        <dbReference type="SAM" id="Phobius"/>
    </source>
</evidence>
<proteinExistence type="predicted"/>
<sequence>MNSIIVDLVKFLVFTLLIFIYIGKLSCTVIFPTVNAAQFRRNLRISNNTDRMVQFNKLGIYAPKQFGILTKRKSVRSVSTVNSCILRNCQQKQKNREQLKIGQENFSINKLPNDSNEQLQLRKVGSGKYFQLLLKSFCLKETSCNAKCKFILGSNKQLPIQLSLLVRSAADMLKLFQTIAIQEQNPNYVKQIVRRRQPMESLAVAAGEFQPGRKVLPIKSLIASNLDHMPTATHKGNLRTEDTTWAQLLFGPHGVLTAVFHVLDDRRKITGKIGDRTTISKNSNDNSQTTGAYHQSDLSLLPDFLVDAKPIDFAKIFEAFLTGSKGNFDERIFNLPEILGICNRLSCGDIYKAIDKFRKSEFFINFQTALQLVQDPKGWEILGDLISNPDLIAQFISGAGSKGDRSGVKNLLGSFTRAEKSSKNNSKEIGPEDGDFGIDFSKMVKNGHSGEFRKPKKPVAEELPEIAENIDGVDYYNAVESGTDIDGVETIAKPDVDATTETTTTASSIQTAIPRAIPDTDLILPNIFGNIDHIGKTRIIIDATTPIPAKILNCLLLKLSVSGKSQKVKANINCRNLALTFSRQTIATLRRLLRPDITTTYKPLRKQIITSTISVITRYPGKTAIRSTPTTTTKNFREDSDYYAMYYDDMRG</sequence>
<dbReference type="WBParaSite" id="EEL_0000622301-mRNA-1">
    <property type="protein sequence ID" value="EEL_0000622301-mRNA-1"/>
    <property type="gene ID" value="EEL_0000622301"/>
</dbReference>
<protein>
    <submittedName>
        <fullName evidence="3">Uncharacterized protein</fullName>
    </submittedName>
</protein>
<organism evidence="2 3">
    <name type="scientific">Elaeophora elaphi</name>
    <dbReference type="NCBI Taxonomy" id="1147741"/>
    <lineage>
        <taxon>Eukaryota</taxon>
        <taxon>Metazoa</taxon>
        <taxon>Ecdysozoa</taxon>
        <taxon>Nematoda</taxon>
        <taxon>Chromadorea</taxon>
        <taxon>Rhabditida</taxon>
        <taxon>Spirurina</taxon>
        <taxon>Spiruromorpha</taxon>
        <taxon>Filarioidea</taxon>
        <taxon>Onchocercidae</taxon>
        <taxon>Elaeophora</taxon>
    </lineage>
</organism>
<keyword evidence="1" id="KW-0472">Membrane</keyword>
<keyword evidence="1" id="KW-1133">Transmembrane helix</keyword>
<evidence type="ECO:0000313" key="2">
    <source>
        <dbReference type="Proteomes" id="UP000050640"/>
    </source>
</evidence>